<proteinExistence type="predicted"/>
<keyword evidence="2" id="KW-1185">Reference proteome</keyword>
<reference evidence="1" key="1">
    <citation type="submission" date="2020-03" db="EMBL/GenBank/DDBJ databases">
        <authorList>
            <person name="He L."/>
        </authorList>
    </citation>
    <scope>NUCLEOTIDE SEQUENCE</scope>
    <source>
        <strain evidence="1">CkLH20</strain>
    </source>
</reference>
<dbReference type="EMBL" id="JAATWM020000039">
    <property type="protein sequence ID" value="KAF9872268.1"/>
    <property type="molecule type" value="Genomic_DNA"/>
</dbReference>
<organism evidence="1 2">
    <name type="scientific">Colletotrichum karsti</name>
    <dbReference type="NCBI Taxonomy" id="1095194"/>
    <lineage>
        <taxon>Eukaryota</taxon>
        <taxon>Fungi</taxon>
        <taxon>Dikarya</taxon>
        <taxon>Ascomycota</taxon>
        <taxon>Pezizomycotina</taxon>
        <taxon>Sordariomycetes</taxon>
        <taxon>Hypocreomycetidae</taxon>
        <taxon>Glomerellales</taxon>
        <taxon>Glomerellaceae</taxon>
        <taxon>Colletotrichum</taxon>
        <taxon>Colletotrichum boninense species complex</taxon>
    </lineage>
</organism>
<gene>
    <name evidence="1" type="ORF">CkaCkLH20_10360</name>
</gene>
<dbReference type="AlphaFoldDB" id="A0A9P6HWS1"/>
<evidence type="ECO:0000313" key="2">
    <source>
        <dbReference type="Proteomes" id="UP000781932"/>
    </source>
</evidence>
<dbReference type="Proteomes" id="UP000781932">
    <property type="component" value="Unassembled WGS sequence"/>
</dbReference>
<reference evidence="1" key="2">
    <citation type="submission" date="2020-11" db="EMBL/GenBank/DDBJ databases">
        <title>Whole genome sequencing of Colletotrichum sp.</title>
        <authorList>
            <person name="Li H."/>
        </authorList>
    </citation>
    <scope>NUCLEOTIDE SEQUENCE</scope>
    <source>
        <strain evidence="1">CkLH20</strain>
    </source>
</reference>
<dbReference type="GeneID" id="62166148"/>
<accession>A0A9P6HWS1</accession>
<sequence length="256" mass="28782">MPPTNVLIRFTNLTLGPVYDKADTACRSLGSALSDLTATAIIPGPWSLQLRRFGFEFAVSRSGCLLLPNSVDSHLIDSDSGSDADDEPENSKGCLWTQGLYCVPRDSGDIQVQAGTEVLPKHIMTLGHLIMRPQSEDTNHKHKTTTSIDTDDEAPFYFENKYWNPTGYQVVIDLQDSGLPVWIIRDEAWLENYERPYSFRNIIDAIGGKGMARFSAAKILSSCRDWQKKEVEESRGLIEQTRCWVRSARIDAWYSS</sequence>
<evidence type="ECO:0000313" key="1">
    <source>
        <dbReference type="EMBL" id="KAF9872268.1"/>
    </source>
</evidence>
<protein>
    <submittedName>
        <fullName evidence="1">Uncharacterized protein</fullName>
    </submittedName>
</protein>
<comment type="caution">
    <text evidence="1">The sequence shown here is derived from an EMBL/GenBank/DDBJ whole genome shotgun (WGS) entry which is preliminary data.</text>
</comment>
<dbReference type="RefSeq" id="XP_038741729.1">
    <property type="nucleotide sequence ID" value="XM_038893074.1"/>
</dbReference>
<name>A0A9P6HWS1_9PEZI</name>